<proteinExistence type="predicted"/>
<evidence type="ECO:0000313" key="1">
    <source>
        <dbReference type="EMBL" id="WXA96282.1"/>
    </source>
</evidence>
<name>A0ABZ2KCA1_9BACT</name>
<sequence>MRVLSIESSPVYEMTYLAAASGGGTESRRLPVLRASVDGLPAGLDGLLLTSDLQGVAPLASQEGAVGLLGEVLAEDWRMFAETGELPSPGGLGVVLAGDLYSEPAANKRGASGDVRPVWRAFAESFRWVAGVAGNHDRFGNSPREEARFGMQPGMHLLDDGHVVTLDGLCIGGVGGIVGEAAKPRRRDARSFVRAVQRALENGAELVVLHEGPDVPHDGRRGNSDVRNALDPGIWREGPAPIVVCGHVHWHEPLAEIRGGVQAVNVDGRAILLVRA</sequence>
<gene>
    <name evidence="1" type="ORF">LZC95_05455</name>
</gene>
<dbReference type="Proteomes" id="UP001379533">
    <property type="component" value="Chromosome"/>
</dbReference>
<dbReference type="EMBL" id="CP089982">
    <property type="protein sequence ID" value="WXA96282.1"/>
    <property type="molecule type" value="Genomic_DNA"/>
</dbReference>
<reference evidence="1 2" key="1">
    <citation type="submission" date="2021-12" db="EMBL/GenBank/DDBJ databases">
        <title>Discovery of the Pendulisporaceae a myxobacterial family with distinct sporulation behavior and unique specialized metabolism.</title>
        <authorList>
            <person name="Garcia R."/>
            <person name="Popoff A."/>
            <person name="Bader C.D."/>
            <person name="Loehr J."/>
            <person name="Walesch S."/>
            <person name="Walt C."/>
            <person name="Boldt J."/>
            <person name="Bunk B."/>
            <person name="Haeckl F.J.F.P.J."/>
            <person name="Gunesch A.P."/>
            <person name="Birkelbach J."/>
            <person name="Nuebel U."/>
            <person name="Pietschmann T."/>
            <person name="Bach T."/>
            <person name="Mueller R."/>
        </authorList>
    </citation>
    <scope>NUCLEOTIDE SEQUENCE [LARGE SCALE GENOMIC DNA]</scope>
    <source>
        <strain evidence="1 2">MSr12523</strain>
    </source>
</reference>
<accession>A0ABZ2KCA1</accession>
<keyword evidence="2" id="KW-1185">Reference proteome</keyword>
<protein>
    <submittedName>
        <fullName evidence="1">Metallophosphoesterase</fullName>
    </submittedName>
</protein>
<dbReference type="SUPFAM" id="SSF56300">
    <property type="entry name" value="Metallo-dependent phosphatases"/>
    <property type="match status" value="1"/>
</dbReference>
<evidence type="ECO:0000313" key="2">
    <source>
        <dbReference type="Proteomes" id="UP001379533"/>
    </source>
</evidence>
<dbReference type="RefSeq" id="WP_394846898.1">
    <property type="nucleotide sequence ID" value="NZ_CP089982.1"/>
</dbReference>
<organism evidence="1 2">
    <name type="scientific">Pendulispora brunnea</name>
    <dbReference type="NCBI Taxonomy" id="2905690"/>
    <lineage>
        <taxon>Bacteria</taxon>
        <taxon>Pseudomonadati</taxon>
        <taxon>Myxococcota</taxon>
        <taxon>Myxococcia</taxon>
        <taxon>Myxococcales</taxon>
        <taxon>Sorangiineae</taxon>
        <taxon>Pendulisporaceae</taxon>
        <taxon>Pendulispora</taxon>
    </lineage>
</organism>
<dbReference type="InterPro" id="IPR029052">
    <property type="entry name" value="Metallo-depent_PP-like"/>
</dbReference>
<dbReference type="Gene3D" id="3.60.21.10">
    <property type="match status" value="1"/>
</dbReference>
<dbReference type="CDD" id="cd00838">
    <property type="entry name" value="MPP_superfamily"/>
    <property type="match status" value="1"/>
</dbReference>